<protein>
    <submittedName>
        <fullName evidence="1">Uncharacterized protein</fullName>
    </submittedName>
</protein>
<dbReference type="AlphaFoldDB" id="X0W7X5"/>
<proteinExistence type="predicted"/>
<organism evidence="1">
    <name type="scientific">marine sediment metagenome</name>
    <dbReference type="NCBI Taxonomy" id="412755"/>
    <lineage>
        <taxon>unclassified sequences</taxon>
        <taxon>metagenomes</taxon>
        <taxon>ecological metagenomes</taxon>
    </lineage>
</organism>
<feature type="non-terminal residue" evidence="1">
    <location>
        <position position="1"/>
    </location>
</feature>
<comment type="caution">
    <text evidence="1">The sequence shown here is derived from an EMBL/GenBank/DDBJ whole genome shotgun (WGS) entry which is preliminary data.</text>
</comment>
<gene>
    <name evidence="1" type="ORF">S01H1_51981</name>
</gene>
<accession>X0W7X5</accession>
<dbReference type="EMBL" id="BARS01033580">
    <property type="protein sequence ID" value="GAG27034.1"/>
    <property type="molecule type" value="Genomic_DNA"/>
</dbReference>
<evidence type="ECO:0000313" key="1">
    <source>
        <dbReference type="EMBL" id="GAG27034.1"/>
    </source>
</evidence>
<reference evidence="1" key="1">
    <citation type="journal article" date="2014" name="Front. Microbiol.">
        <title>High frequency of phylogenetically diverse reductive dehalogenase-homologous genes in deep subseafloor sedimentary metagenomes.</title>
        <authorList>
            <person name="Kawai M."/>
            <person name="Futagami T."/>
            <person name="Toyoda A."/>
            <person name="Takaki Y."/>
            <person name="Nishi S."/>
            <person name="Hori S."/>
            <person name="Arai W."/>
            <person name="Tsubouchi T."/>
            <person name="Morono Y."/>
            <person name="Uchiyama I."/>
            <person name="Ito T."/>
            <person name="Fujiyama A."/>
            <person name="Inagaki F."/>
            <person name="Takami H."/>
        </authorList>
    </citation>
    <scope>NUCLEOTIDE SEQUENCE</scope>
    <source>
        <strain evidence="1">Expedition CK06-06</strain>
    </source>
</reference>
<name>X0W7X5_9ZZZZ</name>
<sequence length="211" mass="25365">DKYMSYVTRLCEGEKIEHFMQYVSVDTYGDQAEYIRNGLDFNRLLENVHRFLIEAPGRNSVTFIITMNMLSIPGLDKLLYEILQLRDSYSDTYQRIWFDTPLLRQPAWLSLEIAPKSLRNKLNHVKLWMESELETADDPFHGFKDYEIQRIQRDIDWMNNSNLSRVETQRRMADFFKFFNEHDNRRHTIFLAAFPELESFWDQCREAAKND</sequence>